<protein>
    <recommendedName>
        <fullName evidence="4">ABC transporter permease</fullName>
    </recommendedName>
</protein>
<gene>
    <name evidence="2" type="ORF">GIX80_07950</name>
</gene>
<reference evidence="2 3" key="1">
    <citation type="submission" date="2019-11" db="EMBL/GenBank/DDBJ databases">
        <title>Draft genome sequence of 12 host-associated Lactobacillus reuteri rodent strains.</title>
        <authorList>
            <person name="Zhang S."/>
            <person name="Ozcam M."/>
            <person name="Van Pijkeren J.P."/>
        </authorList>
    </citation>
    <scope>NUCLEOTIDE SEQUENCE [LARGE SCALE GENOMIC DNA]</scope>
    <source>
        <strain evidence="2 3">L1604-1</strain>
    </source>
</reference>
<evidence type="ECO:0000256" key="1">
    <source>
        <dbReference type="SAM" id="Phobius"/>
    </source>
</evidence>
<feature type="transmembrane region" description="Helical" evidence="1">
    <location>
        <begin position="129"/>
        <end position="151"/>
    </location>
</feature>
<keyword evidence="1" id="KW-0472">Membrane</keyword>
<feature type="transmembrane region" description="Helical" evidence="1">
    <location>
        <begin position="21"/>
        <end position="40"/>
    </location>
</feature>
<comment type="caution">
    <text evidence="2">The sequence shown here is derived from an EMBL/GenBank/DDBJ whole genome shotgun (WGS) entry which is preliminary data.</text>
</comment>
<feature type="transmembrane region" description="Helical" evidence="1">
    <location>
        <begin position="91"/>
        <end position="117"/>
    </location>
</feature>
<sequence>MKTWIKLLQLGRRDTYHQVSTYLWIIIVIIVFILYALNIIDVNISDESLLTASIAGLSFTIAVFSVMNVAINKKSLIYYAKYALWKQNYAFFETFAGFIWVALLFSISFFVSVIAIFLSDTYISNYIELTNILIISLAVFSMFELVVDVVWQTVSNVRSEFHDNKFMFLNILKEEKAGTDVSNIIKKYLDDYCSATDRDMILEILLYLKEQNMIKESHGKIIMLKDGEKLFRNMKGNDILSKSTNEN</sequence>
<name>A0AB36AHP8_LIMRT</name>
<dbReference type="AlphaFoldDB" id="A0AB36AHP8"/>
<proteinExistence type="predicted"/>
<dbReference type="RefSeq" id="WP_153706595.1">
    <property type="nucleotide sequence ID" value="NZ_JAFFPO010000047.1"/>
</dbReference>
<evidence type="ECO:0000313" key="3">
    <source>
        <dbReference type="Proteomes" id="UP000441557"/>
    </source>
</evidence>
<evidence type="ECO:0000313" key="2">
    <source>
        <dbReference type="EMBL" id="MRG84308.1"/>
    </source>
</evidence>
<dbReference type="EMBL" id="WJMZ01000008">
    <property type="protein sequence ID" value="MRG84308.1"/>
    <property type="molecule type" value="Genomic_DNA"/>
</dbReference>
<keyword evidence="1" id="KW-0812">Transmembrane</keyword>
<organism evidence="2 3">
    <name type="scientific">Limosilactobacillus reuteri</name>
    <name type="common">Lactobacillus reuteri</name>
    <dbReference type="NCBI Taxonomy" id="1598"/>
    <lineage>
        <taxon>Bacteria</taxon>
        <taxon>Bacillati</taxon>
        <taxon>Bacillota</taxon>
        <taxon>Bacilli</taxon>
        <taxon>Lactobacillales</taxon>
        <taxon>Lactobacillaceae</taxon>
        <taxon>Limosilactobacillus</taxon>
    </lineage>
</organism>
<accession>A0AB36AHP8</accession>
<dbReference type="Proteomes" id="UP000441557">
    <property type="component" value="Unassembled WGS sequence"/>
</dbReference>
<evidence type="ECO:0008006" key="4">
    <source>
        <dbReference type="Google" id="ProtNLM"/>
    </source>
</evidence>
<keyword evidence="1" id="KW-1133">Transmembrane helix</keyword>
<feature type="transmembrane region" description="Helical" evidence="1">
    <location>
        <begin position="52"/>
        <end position="71"/>
    </location>
</feature>